<dbReference type="Pfam" id="PF00646">
    <property type="entry name" value="F-box"/>
    <property type="match status" value="1"/>
</dbReference>
<proteinExistence type="predicted"/>
<dbReference type="InterPro" id="IPR001810">
    <property type="entry name" value="F-box_dom"/>
</dbReference>
<dbReference type="InterPro" id="IPR055411">
    <property type="entry name" value="LRR_FXL15/At3g58940/PEG3-like"/>
</dbReference>
<gene>
    <name evidence="2" type="ORF">CEPIT_LOCUS25735</name>
</gene>
<dbReference type="AlphaFoldDB" id="A0AAV0EIV8"/>
<evidence type="ECO:0000259" key="1">
    <source>
        <dbReference type="PROSITE" id="PS50181"/>
    </source>
</evidence>
<evidence type="ECO:0000313" key="3">
    <source>
        <dbReference type="Proteomes" id="UP001152523"/>
    </source>
</evidence>
<evidence type="ECO:0000313" key="2">
    <source>
        <dbReference type="EMBL" id="CAH9124105.1"/>
    </source>
</evidence>
<sequence length="404" mass="46528">MSSCRNRETVISDLPDELREKIFDCMSTLDTARSALVSTQWRDAWYRRDRLVFDQAFFESKPSSNKEGLSMTSLIYNILILRSGPLKKFTLHILRSCGSDPWIQQLDIDRWCLYLSRNGIEELHLSGPHSGPKYKIPSSLFYCKTIKQLNLEEFTFDLPVNAPRVLFPGLKSISFKGVWLRGDNKGLLCSSMPKLEKLVLFHCYATPNYKITAPELKSLTMCEYSTPGRIWLTLHLSSIKTLCIYLTWRYYYKGTTYTLESTAFPIALNLQEIKLHGFCFDTDYHLKYVLQLLNKSPKLCVLEIEFENMIKFEKRSEVANPTLLENLIETELKMLEIVKLNRFQGSEIELCLVKLLLSNSPALHHVAIHEDLNINASLASEATKKILNFPCASPKAQILYNSRI</sequence>
<name>A0AAV0EIV8_9ASTE</name>
<dbReference type="Gene3D" id="3.80.10.10">
    <property type="entry name" value="Ribonuclease Inhibitor"/>
    <property type="match status" value="1"/>
</dbReference>
<dbReference type="Proteomes" id="UP001152523">
    <property type="component" value="Unassembled WGS sequence"/>
</dbReference>
<dbReference type="Pfam" id="PF24758">
    <property type="entry name" value="LRR_At5g56370"/>
    <property type="match status" value="1"/>
</dbReference>
<comment type="caution">
    <text evidence="2">The sequence shown here is derived from an EMBL/GenBank/DDBJ whole genome shotgun (WGS) entry which is preliminary data.</text>
</comment>
<reference evidence="2" key="1">
    <citation type="submission" date="2022-07" db="EMBL/GenBank/DDBJ databases">
        <authorList>
            <person name="Macas J."/>
            <person name="Novak P."/>
            <person name="Neumann P."/>
        </authorList>
    </citation>
    <scope>NUCLEOTIDE SEQUENCE</scope>
</reference>
<dbReference type="InterPro" id="IPR032675">
    <property type="entry name" value="LRR_dom_sf"/>
</dbReference>
<protein>
    <recommendedName>
        <fullName evidence="1">F-box domain-containing protein</fullName>
    </recommendedName>
</protein>
<keyword evidence="3" id="KW-1185">Reference proteome</keyword>
<feature type="domain" description="F-box" evidence="1">
    <location>
        <begin position="8"/>
        <end position="61"/>
    </location>
</feature>
<dbReference type="SMART" id="SM00579">
    <property type="entry name" value="FBD"/>
    <property type="match status" value="1"/>
</dbReference>
<dbReference type="InterPro" id="IPR006566">
    <property type="entry name" value="FBD"/>
</dbReference>
<dbReference type="SUPFAM" id="SSF52047">
    <property type="entry name" value="RNI-like"/>
    <property type="match status" value="1"/>
</dbReference>
<dbReference type="InterPro" id="IPR036047">
    <property type="entry name" value="F-box-like_dom_sf"/>
</dbReference>
<dbReference type="SUPFAM" id="SSF81383">
    <property type="entry name" value="F-box domain"/>
    <property type="match status" value="1"/>
</dbReference>
<accession>A0AAV0EIV8</accession>
<dbReference type="PANTHER" id="PTHR31900:SF27">
    <property type="entry name" value="FBD DOMAIN-CONTAINING PROTEIN"/>
    <property type="match status" value="1"/>
</dbReference>
<dbReference type="InterPro" id="IPR050232">
    <property type="entry name" value="FBL13/AtMIF1-like"/>
</dbReference>
<dbReference type="PROSITE" id="PS50181">
    <property type="entry name" value="FBOX"/>
    <property type="match status" value="1"/>
</dbReference>
<organism evidence="2 3">
    <name type="scientific">Cuscuta epithymum</name>
    <dbReference type="NCBI Taxonomy" id="186058"/>
    <lineage>
        <taxon>Eukaryota</taxon>
        <taxon>Viridiplantae</taxon>
        <taxon>Streptophyta</taxon>
        <taxon>Embryophyta</taxon>
        <taxon>Tracheophyta</taxon>
        <taxon>Spermatophyta</taxon>
        <taxon>Magnoliopsida</taxon>
        <taxon>eudicotyledons</taxon>
        <taxon>Gunneridae</taxon>
        <taxon>Pentapetalae</taxon>
        <taxon>asterids</taxon>
        <taxon>lamiids</taxon>
        <taxon>Solanales</taxon>
        <taxon>Convolvulaceae</taxon>
        <taxon>Cuscuteae</taxon>
        <taxon>Cuscuta</taxon>
        <taxon>Cuscuta subgen. Cuscuta</taxon>
    </lineage>
</organism>
<dbReference type="EMBL" id="CAMAPF010000933">
    <property type="protein sequence ID" value="CAH9124105.1"/>
    <property type="molecule type" value="Genomic_DNA"/>
</dbReference>
<dbReference type="PANTHER" id="PTHR31900">
    <property type="entry name" value="F-BOX/RNI SUPERFAMILY PROTEIN-RELATED"/>
    <property type="match status" value="1"/>
</dbReference>